<dbReference type="InterPro" id="IPR036396">
    <property type="entry name" value="Cyt_P450_sf"/>
</dbReference>
<dbReference type="PRINTS" id="PR00463">
    <property type="entry name" value="EP450I"/>
</dbReference>
<keyword evidence="6 8" id="KW-0408">Iron</keyword>
<evidence type="ECO:0000256" key="5">
    <source>
        <dbReference type="ARBA" id="ARBA00023002"/>
    </source>
</evidence>
<protein>
    <submittedName>
        <fullName evidence="9">Cytochrome P450</fullName>
    </submittedName>
</protein>
<evidence type="ECO:0000313" key="9">
    <source>
        <dbReference type="EMBL" id="KAF2027612.1"/>
    </source>
</evidence>
<dbReference type="GO" id="GO:0020037">
    <property type="term" value="F:heme binding"/>
    <property type="evidence" value="ECO:0007669"/>
    <property type="project" value="InterPro"/>
</dbReference>
<name>A0A9P4H4X6_9PLEO</name>
<keyword evidence="7" id="KW-0503">Monooxygenase</keyword>
<keyword evidence="3 8" id="KW-0349">Heme</keyword>
<evidence type="ECO:0000313" key="10">
    <source>
        <dbReference type="Proteomes" id="UP000799777"/>
    </source>
</evidence>
<dbReference type="Proteomes" id="UP000799777">
    <property type="component" value="Unassembled WGS sequence"/>
</dbReference>
<comment type="caution">
    <text evidence="9">The sequence shown here is derived from an EMBL/GenBank/DDBJ whole genome shotgun (WGS) entry which is preliminary data.</text>
</comment>
<dbReference type="InterPro" id="IPR050121">
    <property type="entry name" value="Cytochrome_P450_monoxygenase"/>
</dbReference>
<dbReference type="GO" id="GO:0004497">
    <property type="term" value="F:monooxygenase activity"/>
    <property type="evidence" value="ECO:0007669"/>
    <property type="project" value="UniProtKB-KW"/>
</dbReference>
<proteinExistence type="inferred from homology"/>
<keyword evidence="5" id="KW-0560">Oxidoreductase</keyword>
<comment type="cofactor">
    <cofactor evidence="1 8">
        <name>heme</name>
        <dbReference type="ChEBI" id="CHEBI:30413"/>
    </cofactor>
</comment>
<comment type="similarity">
    <text evidence="2">Belongs to the cytochrome P450 family.</text>
</comment>
<accession>A0A9P4H4X6</accession>
<dbReference type="PANTHER" id="PTHR24305">
    <property type="entry name" value="CYTOCHROME P450"/>
    <property type="match status" value="1"/>
</dbReference>
<feature type="binding site" description="axial binding residue" evidence="8">
    <location>
        <position position="278"/>
    </location>
    <ligand>
        <name>heme</name>
        <dbReference type="ChEBI" id="CHEBI:30413"/>
    </ligand>
    <ligandPart>
        <name>Fe</name>
        <dbReference type="ChEBI" id="CHEBI:18248"/>
    </ligandPart>
</feature>
<reference evidence="9" key="1">
    <citation type="journal article" date="2020" name="Stud. Mycol.">
        <title>101 Dothideomycetes genomes: a test case for predicting lifestyles and emergence of pathogens.</title>
        <authorList>
            <person name="Haridas S."/>
            <person name="Albert R."/>
            <person name="Binder M."/>
            <person name="Bloem J."/>
            <person name="Labutti K."/>
            <person name="Salamov A."/>
            <person name="Andreopoulos B."/>
            <person name="Baker S."/>
            <person name="Barry K."/>
            <person name="Bills G."/>
            <person name="Bluhm B."/>
            <person name="Cannon C."/>
            <person name="Castanera R."/>
            <person name="Culley D."/>
            <person name="Daum C."/>
            <person name="Ezra D."/>
            <person name="Gonzalez J."/>
            <person name="Henrissat B."/>
            <person name="Kuo A."/>
            <person name="Liang C."/>
            <person name="Lipzen A."/>
            <person name="Lutzoni F."/>
            <person name="Magnuson J."/>
            <person name="Mondo S."/>
            <person name="Nolan M."/>
            <person name="Ohm R."/>
            <person name="Pangilinan J."/>
            <person name="Park H.-J."/>
            <person name="Ramirez L."/>
            <person name="Alfaro M."/>
            <person name="Sun H."/>
            <person name="Tritt A."/>
            <person name="Yoshinaga Y."/>
            <person name="Zwiers L.-H."/>
            <person name="Turgeon B."/>
            <person name="Goodwin S."/>
            <person name="Spatafora J."/>
            <person name="Crous P."/>
            <person name="Grigoriev I."/>
        </authorList>
    </citation>
    <scope>NUCLEOTIDE SEQUENCE</scope>
    <source>
        <strain evidence="9">CBS 110217</strain>
    </source>
</reference>
<keyword evidence="4 8" id="KW-0479">Metal-binding</keyword>
<dbReference type="PANTHER" id="PTHR24305:SF230">
    <property type="entry name" value="P450, PUTATIVE (EUROFUNG)-RELATED"/>
    <property type="match status" value="1"/>
</dbReference>
<dbReference type="EMBL" id="ML978224">
    <property type="protein sequence ID" value="KAF2027612.1"/>
    <property type="molecule type" value="Genomic_DNA"/>
</dbReference>
<dbReference type="InterPro" id="IPR002401">
    <property type="entry name" value="Cyt_P450_E_grp-I"/>
</dbReference>
<dbReference type="AlphaFoldDB" id="A0A9P4H4X6"/>
<evidence type="ECO:0000256" key="7">
    <source>
        <dbReference type="ARBA" id="ARBA00023033"/>
    </source>
</evidence>
<organism evidence="9 10">
    <name type="scientific">Setomelanomma holmii</name>
    <dbReference type="NCBI Taxonomy" id="210430"/>
    <lineage>
        <taxon>Eukaryota</taxon>
        <taxon>Fungi</taxon>
        <taxon>Dikarya</taxon>
        <taxon>Ascomycota</taxon>
        <taxon>Pezizomycotina</taxon>
        <taxon>Dothideomycetes</taxon>
        <taxon>Pleosporomycetidae</taxon>
        <taxon>Pleosporales</taxon>
        <taxon>Pleosporineae</taxon>
        <taxon>Phaeosphaeriaceae</taxon>
        <taxon>Setomelanomma</taxon>
    </lineage>
</organism>
<dbReference type="SUPFAM" id="SSF48264">
    <property type="entry name" value="Cytochrome P450"/>
    <property type="match status" value="1"/>
</dbReference>
<evidence type="ECO:0000256" key="2">
    <source>
        <dbReference type="ARBA" id="ARBA00010617"/>
    </source>
</evidence>
<evidence type="ECO:0000256" key="3">
    <source>
        <dbReference type="ARBA" id="ARBA00022617"/>
    </source>
</evidence>
<dbReference type="PRINTS" id="PR00385">
    <property type="entry name" value="P450"/>
</dbReference>
<evidence type="ECO:0000256" key="1">
    <source>
        <dbReference type="ARBA" id="ARBA00001971"/>
    </source>
</evidence>
<dbReference type="InterPro" id="IPR001128">
    <property type="entry name" value="Cyt_P450"/>
</dbReference>
<evidence type="ECO:0000256" key="4">
    <source>
        <dbReference type="ARBA" id="ARBA00022723"/>
    </source>
</evidence>
<evidence type="ECO:0000256" key="6">
    <source>
        <dbReference type="ARBA" id="ARBA00023004"/>
    </source>
</evidence>
<gene>
    <name evidence="9" type="ORF">EK21DRAFT_114700</name>
</gene>
<dbReference type="Gene3D" id="1.10.630.10">
    <property type="entry name" value="Cytochrome P450"/>
    <property type="match status" value="1"/>
</dbReference>
<dbReference type="GO" id="GO:0005506">
    <property type="term" value="F:iron ion binding"/>
    <property type="evidence" value="ECO:0007669"/>
    <property type="project" value="InterPro"/>
</dbReference>
<sequence>MMSHAFSSRALFDQESLIQHYADDLMTAVRELGSRGPISLVEVFNWTTFDVLGELAFGEPFGSLANRKTSSWIAIILDSIKFNAVREGGLKHALESKDKVLKRAAREPKRQDFVSYILVKRDELHITDWDLAAHANALIVAGSETSATVLSGLHYYLLNTPDAYSKLREEVRSRFNTVEKVDARSAASLPYLTACIEEAFRIYPPIPIAMPRITPMGGCMVAGHYVPGTTVGVHMWSVTHNPRHFADPDTFRPERWIDPECSNHWDASKPFLLGPRMCMGVNMACIEIRVLMAKMTLLFDMEICDNDLNWERDQ</sequence>
<dbReference type="OrthoDB" id="1470350at2759"/>
<dbReference type="CDD" id="cd11058">
    <property type="entry name" value="CYP60B-like"/>
    <property type="match status" value="1"/>
</dbReference>
<evidence type="ECO:0000256" key="8">
    <source>
        <dbReference type="PIRSR" id="PIRSR602401-1"/>
    </source>
</evidence>
<keyword evidence="10" id="KW-1185">Reference proteome</keyword>
<dbReference type="Pfam" id="PF00067">
    <property type="entry name" value="p450"/>
    <property type="match status" value="1"/>
</dbReference>
<dbReference type="GO" id="GO:0016705">
    <property type="term" value="F:oxidoreductase activity, acting on paired donors, with incorporation or reduction of molecular oxygen"/>
    <property type="evidence" value="ECO:0007669"/>
    <property type="project" value="InterPro"/>
</dbReference>